<name>A0ABX0H678_9BACT</name>
<accession>A0ABX0H678</accession>
<sequence length="581" mass="66929">MNSINSKIFFWFIAFLVISSFGLEPAMAQEKLSRKERKAKKKEMMASRLFIEGQKNLMLEDFEKAYFYFNKALEFNDQESAIYFKLSEMMMRANKPEKALDLGQQALALDPENKFYHLQMAEIYTKLNRNGEAAAVLENLMEKEGDYRQYILDLASIYLNSNEFDKALEALNKAEEYYGVVEQLTAQKQRIYLRKNNLGMAIEEGQKLIDAHPGNSKYVLALVEILFNNNKTEQALALVLESLTAYPNQPELKMAAHTLYKEKGDLELSRKYIKEAFKNPDLDGEIKVRAFKGIMAELQNSSRDQLLESLGKDMEMHHPGDPEVLTILAEWKLQNNSPNQAISYFKKSIRIKIDNEGVYQKLLPLMFENQEPFAEIVEVADMATQVFPEKPEFWFFLGTAQLGENANEPARTALDKAIALNDGKNPQLSQMANGQLGDALYALGEKDAAFDAYQKVLSQNANNEHILNNYAYFLSLEKKDLEKAYKMSSKLVARYPENPTYLDTHAWVLFQLNRYEEAKTYMEKAIKHLDTPSGVILEHYGDILFKLGEKEAALKYWNKAKEMKETSEFLTLKIKNKTYYE</sequence>
<dbReference type="EMBL" id="JAANYN010000001">
    <property type="protein sequence ID" value="NHE55863.1"/>
    <property type="molecule type" value="Genomic_DNA"/>
</dbReference>
<evidence type="ECO:0000313" key="3">
    <source>
        <dbReference type="Proteomes" id="UP000649799"/>
    </source>
</evidence>
<dbReference type="Pfam" id="PF12895">
    <property type="entry name" value="ANAPC3"/>
    <property type="match status" value="1"/>
</dbReference>
<dbReference type="SMART" id="SM00386">
    <property type="entry name" value="HAT"/>
    <property type="match status" value="2"/>
</dbReference>
<evidence type="ECO:0000256" key="1">
    <source>
        <dbReference type="PROSITE-ProRule" id="PRU00339"/>
    </source>
</evidence>
<reference evidence="2 3" key="1">
    <citation type="submission" date="2020-03" db="EMBL/GenBank/DDBJ databases">
        <title>Cyclobacterium plantarum sp. nov., a marine bacterium isolated from a coastal-marine wetland.</title>
        <authorList>
            <person name="Sanchez-Porro C."/>
            <person name="Ventosa A."/>
            <person name="Amoozegar M."/>
        </authorList>
    </citation>
    <scope>NUCLEOTIDE SEQUENCE [LARGE SCALE GENOMIC DNA]</scope>
    <source>
        <strain evidence="2 3">GBPx2</strain>
    </source>
</reference>
<dbReference type="InterPro" id="IPR003107">
    <property type="entry name" value="HAT"/>
</dbReference>
<organism evidence="2 3">
    <name type="scientific">Cyclobacterium plantarum</name>
    <dbReference type="NCBI Taxonomy" id="2716263"/>
    <lineage>
        <taxon>Bacteria</taxon>
        <taxon>Pseudomonadati</taxon>
        <taxon>Bacteroidota</taxon>
        <taxon>Cytophagia</taxon>
        <taxon>Cytophagales</taxon>
        <taxon>Cyclobacteriaceae</taxon>
        <taxon>Cyclobacterium</taxon>
    </lineage>
</organism>
<proteinExistence type="predicted"/>
<dbReference type="InterPro" id="IPR011990">
    <property type="entry name" value="TPR-like_helical_dom_sf"/>
</dbReference>
<gene>
    <name evidence="2" type="ORF">G9Q97_03435</name>
</gene>
<feature type="repeat" description="TPR" evidence="1">
    <location>
        <begin position="80"/>
        <end position="113"/>
    </location>
</feature>
<dbReference type="PANTHER" id="PTHR12558:SF13">
    <property type="entry name" value="CELL DIVISION CYCLE PROTEIN 27 HOMOLOG"/>
    <property type="match status" value="1"/>
</dbReference>
<dbReference type="InterPro" id="IPR019734">
    <property type="entry name" value="TPR_rpt"/>
</dbReference>
<evidence type="ECO:0000313" key="2">
    <source>
        <dbReference type="EMBL" id="NHE55863.1"/>
    </source>
</evidence>
<dbReference type="PANTHER" id="PTHR12558">
    <property type="entry name" value="CELL DIVISION CYCLE 16,23,27"/>
    <property type="match status" value="1"/>
</dbReference>
<dbReference type="Proteomes" id="UP000649799">
    <property type="component" value="Unassembled WGS sequence"/>
</dbReference>
<dbReference type="SMART" id="SM00028">
    <property type="entry name" value="TPR"/>
    <property type="match status" value="9"/>
</dbReference>
<protein>
    <submittedName>
        <fullName evidence="2">Tetratricopeptide repeat protein</fullName>
    </submittedName>
</protein>
<dbReference type="Pfam" id="PF13432">
    <property type="entry name" value="TPR_16"/>
    <property type="match status" value="1"/>
</dbReference>
<dbReference type="PROSITE" id="PS50005">
    <property type="entry name" value="TPR"/>
    <property type="match status" value="3"/>
</dbReference>
<keyword evidence="3" id="KW-1185">Reference proteome</keyword>
<dbReference type="Gene3D" id="1.25.40.10">
    <property type="entry name" value="Tetratricopeptide repeat domain"/>
    <property type="match status" value="4"/>
</dbReference>
<dbReference type="RefSeq" id="WP_166143130.1">
    <property type="nucleotide sequence ID" value="NZ_JAANYN010000001.1"/>
</dbReference>
<keyword evidence="1" id="KW-0802">TPR repeat</keyword>
<dbReference type="SUPFAM" id="SSF48452">
    <property type="entry name" value="TPR-like"/>
    <property type="match status" value="3"/>
</dbReference>
<feature type="repeat" description="TPR" evidence="1">
    <location>
        <begin position="430"/>
        <end position="463"/>
    </location>
</feature>
<feature type="repeat" description="TPR" evidence="1">
    <location>
        <begin position="46"/>
        <end position="79"/>
    </location>
</feature>
<comment type="caution">
    <text evidence="2">The sequence shown here is derived from an EMBL/GenBank/DDBJ whole genome shotgun (WGS) entry which is preliminary data.</text>
</comment>
<dbReference type="Pfam" id="PF13181">
    <property type="entry name" value="TPR_8"/>
    <property type="match status" value="3"/>
</dbReference>